<sequence length="31" mass="3333">MAVHSTAKAKQGSALHRMAMAKKARFCKAMA</sequence>
<reference evidence="1" key="1">
    <citation type="journal article" date="2021" name="Proc. Natl. Acad. Sci. U.S.A.">
        <title>A Catalog of Tens of Thousands of Viruses from Human Metagenomes Reveals Hidden Associations with Chronic Diseases.</title>
        <authorList>
            <person name="Tisza M.J."/>
            <person name="Buck C.B."/>
        </authorList>
    </citation>
    <scope>NUCLEOTIDE SEQUENCE</scope>
    <source>
        <strain evidence="1">CtfgE36</strain>
    </source>
</reference>
<protein>
    <submittedName>
        <fullName evidence="1">Uncharacterized protein</fullName>
    </submittedName>
</protein>
<evidence type="ECO:0000313" key="1">
    <source>
        <dbReference type="EMBL" id="DAG89142.1"/>
    </source>
</evidence>
<name>A0A8S5VJT9_9CAUD</name>
<organism evidence="1">
    <name type="scientific">Ackermannviridae sp</name>
    <dbReference type="NCBI Taxonomy" id="2831612"/>
    <lineage>
        <taxon>Viruses</taxon>
        <taxon>Duplodnaviria</taxon>
        <taxon>Heunggongvirae</taxon>
        <taxon>Uroviricota</taxon>
        <taxon>Caudoviricetes</taxon>
        <taxon>Pantevenvirales</taxon>
        <taxon>Ackermannviridae</taxon>
    </lineage>
</organism>
<dbReference type="EMBL" id="BK035253">
    <property type="protein sequence ID" value="DAG89142.1"/>
    <property type="molecule type" value="Genomic_DNA"/>
</dbReference>
<proteinExistence type="predicted"/>
<accession>A0A8S5VJT9</accession>